<feature type="non-terminal residue" evidence="2">
    <location>
        <position position="1"/>
    </location>
</feature>
<name>A0A382PWX6_9ZZZZ</name>
<dbReference type="CDD" id="cd14254">
    <property type="entry name" value="Dockerin_II"/>
    <property type="match status" value="1"/>
</dbReference>
<dbReference type="SUPFAM" id="SSF63446">
    <property type="entry name" value="Type I dockerin domain"/>
    <property type="match status" value="1"/>
</dbReference>
<dbReference type="NCBIfam" id="TIGR04183">
    <property type="entry name" value="Por_Secre_tail"/>
    <property type="match status" value="1"/>
</dbReference>
<dbReference type="InterPro" id="IPR026444">
    <property type="entry name" value="Secre_tail"/>
</dbReference>
<dbReference type="AlphaFoldDB" id="A0A382PWX6"/>
<dbReference type="InterPro" id="IPR018247">
    <property type="entry name" value="EF_Hand_1_Ca_BS"/>
</dbReference>
<reference evidence="2" key="1">
    <citation type="submission" date="2018-05" db="EMBL/GenBank/DDBJ databases">
        <authorList>
            <person name="Lanie J.A."/>
            <person name="Ng W.-L."/>
            <person name="Kazmierczak K.M."/>
            <person name="Andrzejewski T.M."/>
            <person name="Davidsen T.M."/>
            <person name="Wayne K.J."/>
            <person name="Tettelin H."/>
            <person name="Glass J.I."/>
            <person name="Rusch D."/>
            <person name="Podicherti R."/>
            <person name="Tsui H.-C.T."/>
            <person name="Winkler M.E."/>
        </authorList>
    </citation>
    <scope>NUCLEOTIDE SEQUENCE</scope>
</reference>
<sequence length="234" mass="25815">VKKIAVISGEIELDQTQAVIVKEVQPPLLADVNDDGIVNIFDLVIIAGQFNKSGVSLSGDVNDDNLVNIFDLIMVAGNFGKSNIAAPTMLTNKLTFTTQQKQSIQSAIVELEDMLVRSEIEELVFNLLKTILPKRLSEQTQILPNYPNPFNPETWIPFELSRGSAVSVTIYNVVGTAVRSISMGYLKAGRYVSRSRAIYWDGKADSGERVASGTYFYTLKADTSTFTQKMIILK</sequence>
<dbReference type="EMBL" id="UINC01110039">
    <property type="protein sequence ID" value="SVC77280.1"/>
    <property type="molecule type" value="Genomic_DNA"/>
</dbReference>
<dbReference type="InterPro" id="IPR025965">
    <property type="entry name" value="FlgD/Vpr_Ig-like"/>
</dbReference>
<organism evidence="2">
    <name type="scientific">marine metagenome</name>
    <dbReference type="NCBI Taxonomy" id="408172"/>
    <lineage>
        <taxon>unclassified sequences</taxon>
        <taxon>metagenomes</taxon>
        <taxon>ecological metagenomes</taxon>
    </lineage>
</organism>
<evidence type="ECO:0000259" key="1">
    <source>
        <dbReference type="Pfam" id="PF13860"/>
    </source>
</evidence>
<dbReference type="PROSITE" id="PS00018">
    <property type="entry name" value="EF_HAND_1"/>
    <property type="match status" value="2"/>
</dbReference>
<dbReference type="Pfam" id="PF13860">
    <property type="entry name" value="FlgD_ig"/>
    <property type="match status" value="1"/>
</dbReference>
<dbReference type="GO" id="GO:0000272">
    <property type="term" value="P:polysaccharide catabolic process"/>
    <property type="evidence" value="ECO:0007669"/>
    <property type="project" value="InterPro"/>
</dbReference>
<proteinExistence type="predicted"/>
<dbReference type="Gene3D" id="1.10.1330.10">
    <property type="entry name" value="Dockerin domain"/>
    <property type="match status" value="2"/>
</dbReference>
<dbReference type="Gene3D" id="2.60.40.4070">
    <property type="match status" value="1"/>
</dbReference>
<accession>A0A382PWX6</accession>
<dbReference type="InterPro" id="IPR036439">
    <property type="entry name" value="Dockerin_dom_sf"/>
</dbReference>
<feature type="domain" description="FlgD/Vpr Ig-like" evidence="1">
    <location>
        <begin position="164"/>
        <end position="223"/>
    </location>
</feature>
<gene>
    <name evidence="2" type="ORF">METZ01_LOCUS330134</name>
</gene>
<evidence type="ECO:0000313" key="2">
    <source>
        <dbReference type="EMBL" id="SVC77280.1"/>
    </source>
</evidence>
<protein>
    <recommendedName>
        <fullName evidence="1">FlgD/Vpr Ig-like domain-containing protein</fullName>
    </recommendedName>
</protein>